<sequence>MIDDFLAIAGWGGAKVSAIPGDASFRRYYRVDHKAPENGLGQAMLMVAPPPEEDVKPFLHVAEYLGRNGLRAPEIFAADAEAGLVLLEDFGTDRMREAVDDMATEDEAAIYRKAVKTLTSLHRQTLPSLPPYDQKVYQREAELFCEWYCPAQGLEIDQQSFSAALDKALEPVLAAQDRPVVVLRDYHAENIMLLEEDKQGLLDFQDALLGHPAYDLVSLLQDARRDVSEELEQEMCDYFVSRTRASDRFLSDYALLGAQRNLKIIGIFTRLMKRDGKDRYLDYIPRVWRYLERDLAHPACAPLAEWFAANIPDDYRQGEGLIDRLKA</sequence>
<dbReference type="Gene3D" id="3.90.1200.10">
    <property type="match status" value="1"/>
</dbReference>
<protein>
    <submittedName>
        <fullName evidence="2">Phosphotransferase</fullName>
    </submittedName>
</protein>
<dbReference type="Gene3D" id="3.30.200.20">
    <property type="entry name" value="Phosphorylase Kinase, domain 1"/>
    <property type="match status" value="1"/>
</dbReference>
<gene>
    <name evidence="2" type="ORF">RB602_09670</name>
</gene>
<dbReference type="InterPro" id="IPR002575">
    <property type="entry name" value="Aminoglycoside_PTrfase"/>
</dbReference>
<dbReference type="EMBL" id="CP136594">
    <property type="protein sequence ID" value="WOE76631.1"/>
    <property type="molecule type" value="Genomic_DNA"/>
</dbReference>
<dbReference type="Pfam" id="PF01636">
    <property type="entry name" value="APH"/>
    <property type="match status" value="1"/>
</dbReference>
<reference evidence="2 3" key="1">
    <citation type="submission" date="2023-10" db="EMBL/GenBank/DDBJ databases">
        <title>Complete genome sequence of a Sphingomonadaceae bacterium.</title>
        <authorList>
            <person name="Yan C."/>
        </authorList>
    </citation>
    <scope>NUCLEOTIDE SEQUENCE [LARGE SCALE GENOMIC DNA]</scope>
    <source>
        <strain evidence="2 3">SCSIO 66989</strain>
    </source>
</reference>
<evidence type="ECO:0000313" key="2">
    <source>
        <dbReference type="EMBL" id="WOE76631.1"/>
    </source>
</evidence>
<keyword evidence="3" id="KW-1185">Reference proteome</keyword>
<evidence type="ECO:0000259" key="1">
    <source>
        <dbReference type="Pfam" id="PF01636"/>
    </source>
</evidence>
<dbReference type="KEGG" id="acoa:RB602_09670"/>
<accession>A0AA97F9I1</accession>
<dbReference type="Proteomes" id="UP001302429">
    <property type="component" value="Chromosome"/>
</dbReference>
<feature type="domain" description="Aminoglycoside phosphotransferase" evidence="1">
    <location>
        <begin position="16"/>
        <end position="242"/>
    </location>
</feature>
<organism evidence="2 3">
    <name type="scientific">Alterisphingorhabdus coralli</name>
    <dbReference type="NCBI Taxonomy" id="3071408"/>
    <lineage>
        <taxon>Bacteria</taxon>
        <taxon>Pseudomonadati</taxon>
        <taxon>Pseudomonadota</taxon>
        <taxon>Alphaproteobacteria</taxon>
        <taxon>Sphingomonadales</taxon>
        <taxon>Sphingomonadaceae</taxon>
        <taxon>Alterisphingorhabdus (ex Yan et al. 2024)</taxon>
    </lineage>
</organism>
<proteinExistence type="predicted"/>
<dbReference type="AlphaFoldDB" id="A0AA97F9I1"/>
<dbReference type="SUPFAM" id="SSF56112">
    <property type="entry name" value="Protein kinase-like (PK-like)"/>
    <property type="match status" value="1"/>
</dbReference>
<evidence type="ECO:0000313" key="3">
    <source>
        <dbReference type="Proteomes" id="UP001302429"/>
    </source>
</evidence>
<name>A0AA97F9I1_9SPHN</name>
<dbReference type="InterPro" id="IPR011009">
    <property type="entry name" value="Kinase-like_dom_sf"/>
</dbReference>